<dbReference type="AlphaFoldDB" id="A0A5K7S3E3"/>
<dbReference type="KEGG" id="anf:AQPE_0200"/>
<dbReference type="RefSeq" id="WP_318349174.1">
    <property type="nucleotide sequence ID" value="NZ_AP018694.1"/>
</dbReference>
<organism evidence="1 2">
    <name type="scientific">Aquipluma nitroreducens</name>
    <dbReference type="NCBI Taxonomy" id="2010828"/>
    <lineage>
        <taxon>Bacteria</taxon>
        <taxon>Pseudomonadati</taxon>
        <taxon>Bacteroidota</taxon>
        <taxon>Bacteroidia</taxon>
        <taxon>Marinilabiliales</taxon>
        <taxon>Prolixibacteraceae</taxon>
        <taxon>Aquipluma</taxon>
    </lineage>
</organism>
<gene>
    <name evidence="1" type="ORF">AQPE_0200</name>
</gene>
<accession>A0A5K7S3E3</accession>
<sequence length="603" mass="71223">MKLELLKPNHVIEAAKLIDEQGIPKDHVSSQYYVVVNGKEYPFKYLVRTAFSLVSDEKLQFQSNDSYRNYIKNLGFDTTYYEGGYNFFTKEELEFYSSIVNTDYRTSNKEQQLYGQKLYPIIAKAKYWAEQLLFDDFKLRKDGNWLNGHVARIKPYFWPRIYKDEDKDIFFNVEVNGSERFIGYKLDGYYETTKALPDYKIKILNEFKNLINWEWPRIPFDELEAYDWERLLKESRDYIKKYLSHHDNLKKLLSKETKIARITWNTNKWIKPSGRNGKSTNPSFEFEHGFGHEEWLFDGDKAIDGFKFGFLEPIHKYRSKYEGKIFDISLYTRDSESNQSFWVTTLKNVEVLMSKESDVVLSHYQEEGWYDGMKADLFNLNLDSKQLDEWIKEDSSLLFNVKFEAVQISEIPQEITPILDEKDIPSNRYTLMDIPYEVQKKYEEKNKTGFSFENSGSTDADLTSGGIRKGTGREVELDYKHNDLQKFFLKYLKKSYGEAVAKRECTAYGSSRIDITRKTETGYIFYEIKTYNSLRASIREGIGQLLEYCLYPNVQEAEKLVLVSHVEPSNELIGYLNHIKEFINIPFSYIHFDTEKEEVISEI</sequence>
<protein>
    <submittedName>
        <fullName evidence="1">Uncharacterized protein</fullName>
    </submittedName>
</protein>
<evidence type="ECO:0000313" key="2">
    <source>
        <dbReference type="Proteomes" id="UP001193389"/>
    </source>
</evidence>
<name>A0A5K7S3E3_9BACT</name>
<reference evidence="1" key="1">
    <citation type="journal article" date="2020" name="Int. J. Syst. Evol. Microbiol.">
        <title>Aquipluma nitroreducens gen. nov. sp. nov., a novel facultatively anaerobic bacterium isolated from a freshwater lake.</title>
        <authorList>
            <person name="Watanabe M."/>
            <person name="Kojima H."/>
            <person name="Fukui M."/>
        </authorList>
    </citation>
    <scope>NUCLEOTIDE SEQUENCE</scope>
    <source>
        <strain evidence="1">MeG22</strain>
    </source>
</reference>
<evidence type="ECO:0000313" key="1">
    <source>
        <dbReference type="EMBL" id="BBE16063.1"/>
    </source>
</evidence>
<proteinExistence type="predicted"/>
<dbReference type="Proteomes" id="UP001193389">
    <property type="component" value="Chromosome"/>
</dbReference>
<dbReference type="EMBL" id="AP018694">
    <property type="protein sequence ID" value="BBE16063.1"/>
    <property type="molecule type" value="Genomic_DNA"/>
</dbReference>
<keyword evidence="2" id="KW-1185">Reference proteome</keyword>